<keyword evidence="3" id="KW-0067">ATP-binding</keyword>
<dbReference type="Pfam" id="PF02682">
    <property type="entry name" value="CT_C_D"/>
    <property type="match status" value="1"/>
</dbReference>
<keyword evidence="1" id="KW-0547">Nucleotide-binding</keyword>
<proteinExistence type="predicted"/>
<keyword evidence="7" id="KW-1185">Reference proteome</keyword>
<reference evidence="6 7" key="1">
    <citation type="submission" date="2020-07" db="EMBL/GenBank/DDBJ databases">
        <title>Sequencing the genomes of 1000 actinobacteria strains.</title>
        <authorList>
            <person name="Klenk H.-P."/>
        </authorList>
    </citation>
    <scope>NUCLEOTIDE SEQUENCE [LARGE SCALE GENOMIC DNA]</scope>
    <source>
        <strain evidence="6 7">DSM 42178</strain>
    </source>
</reference>
<evidence type="ECO:0000256" key="1">
    <source>
        <dbReference type="ARBA" id="ARBA00022741"/>
    </source>
</evidence>
<evidence type="ECO:0000313" key="7">
    <source>
        <dbReference type="Proteomes" id="UP000567795"/>
    </source>
</evidence>
<evidence type="ECO:0000259" key="5">
    <source>
        <dbReference type="SMART" id="SM00796"/>
    </source>
</evidence>
<dbReference type="SUPFAM" id="SSF50891">
    <property type="entry name" value="Cyclophilin-like"/>
    <property type="match status" value="1"/>
</dbReference>
<dbReference type="GO" id="GO:0016787">
    <property type="term" value="F:hydrolase activity"/>
    <property type="evidence" value="ECO:0007669"/>
    <property type="project" value="UniProtKB-KW"/>
</dbReference>
<dbReference type="RefSeq" id="WP_312892869.1">
    <property type="nucleotide sequence ID" value="NZ_JACBZD010000002.1"/>
</dbReference>
<dbReference type="SUPFAM" id="SSF160467">
    <property type="entry name" value="PH0987 N-terminal domain-like"/>
    <property type="match status" value="1"/>
</dbReference>
<dbReference type="AlphaFoldDB" id="A0A853A0Z2"/>
<feature type="region of interest" description="Disordered" evidence="4">
    <location>
        <begin position="1"/>
        <end position="61"/>
    </location>
</feature>
<dbReference type="Proteomes" id="UP000567795">
    <property type="component" value="Unassembled WGS sequence"/>
</dbReference>
<feature type="domain" description="Carboxyltransferase" evidence="5">
    <location>
        <begin position="59"/>
        <end position="257"/>
    </location>
</feature>
<gene>
    <name evidence="6" type="ORF">FHU37_005255</name>
</gene>
<dbReference type="InterPro" id="IPR003833">
    <property type="entry name" value="CT_C_D"/>
</dbReference>
<dbReference type="EMBL" id="JACBZD010000002">
    <property type="protein sequence ID" value="NYI08226.1"/>
    <property type="molecule type" value="Genomic_DNA"/>
</dbReference>
<keyword evidence="2 6" id="KW-0378">Hydrolase</keyword>
<dbReference type="GO" id="GO:0005524">
    <property type="term" value="F:ATP binding"/>
    <property type="evidence" value="ECO:0007669"/>
    <property type="project" value="UniProtKB-KW"/>
</dbReference>
<evidence type="ECO:0000256" key="2">
    <source>
        <dbReference type="ARBA" id="ARBA00022801"/>
    </source>
</evidence>
<dbReference type="Gene3D" id="2.40.100.10">
    <property type="entry name" value="Cyclophilin-like"/>
    <property type="match status" value="1"/>
</dbReference>
<organism evidence="6 7">
    <name type="scientific">Allostreptomyces psammosilenae</name>
    <dbReference type="NCBI Taxonomy" id="1892865"/>
    <lineage>
        <taxon>Bacteria</taxon>
        <taxon>Bacillati</taxon>
        <taxon>Actinomycetota</taxon>
        <taxon>Actinomycetes</taxon>
        <taxon>Kitasatosporales</taxon>
        <taxon>Streptomycetaceae</taxon>
        <taxon>Allostreptomyces</taxon>
    </lineage>
</organism>
<evidence type="ECO:0000313" key="6">
    <source>
        <dbReference type="EMBL" id="NYI08226.1"/>
    </source>
</evidence>
<comment type="caution">
    <text evidence="6">The sequence shown here is derived from an EMBL/GenBank/DDBJ whole genome shotgun (WGS) entry which is preliminary data.</text>
</comment>
<sequence>MSTRPTGAAPAGTGPTGAEGSPPPAPPTSPVAPDRAERPDFPGCSDSPGSPDSSDSPALSLRPVGGAALLAECGDGPEETARLFRALAPVAAERGWELVPAARTVLVRFDERTDDLFAVGRTVRAVATGSPHDSPGVASRPPEAPLVVPVRYDGPDLAEVASRLGLDVPEVVALHSSAEYTVAFCGFTPGFGYLTGTPEPLHLPRRATPRTRVPAGSVAVAGGFTGMYPTASPGGWWLLGSTDAPLWDVHRQPPALLTPGRRVRLEPVRAGAGAQAEGDR</sequence>
<evidence type="ECO:0000256" key="4">
    <source>
        <dbReference type="SAM" id="MobiDB-lite"/>
    </source>
</evidence>
<dbReference type="InterPro" id="IPR029000">
    <property type="entry name" value="Cyclophilin-like_dom_sf"/>
</dbReference>
<name>A0A853A0Z2_9ACTN</name>
<feature type="compositionally biased region" description="Pro residues" evidence="4">
    <location>
        <begin position="21"/>
        <end position="30"/>
    </location>
</feature>
<dbReference type="PANTHER" id="PTHR34698">
    <property type="entry name" value="5-OXOPROLINASE SUBUNIT B"/>
    <property type="match status" value="1"/>
</dbReference>
<dbReference type="SMART" id="SM00796">
    <property type="entry name" value="AHS1"/>
    <property type="match status" value="1"/>
</dbReference>
<feature type="compositionally biased region" description="Low complexity" evidence="4">
    <location>
        <begin position="1"/>
        <end position="20"/>
    </location>
</feature>
<evidence type="ECO:0000256" key="3">
    <source>
        <dbReference type="ARBA" id="ARBA00022840"/>
    </source>
</evidence>
<accession>A0A853A0Z2</accession>
<dbReference type="PANTHER" id="PTHR34698:SF2">
    <property type="entry name" value="5-OXOPROLINASE SUBUNIT B"/>
    <property type="match status" value="1"/>
</dbReference>
<feature type="compositionally biased region" description="Low complexity" evidence="4">
    <location>
        <begin position="41"/>
        <end position="57"/>
    </location>
</feature>
<protein>
    <submittedName>
        <fullName evidence="6">Allophanate hydrolase subunit 1</fullName>
    </submittedName>
</protein>
<dbReference type="InterPro" id="IPR010016">
    <property type="entry name" value="PxpB"/>
</dbReference>
<dbReference type="Gene3D" id="3.30.1360.40">
    <property type="match status" value="1"/>
</dbReference>